<evidence type="ECO:0000259" key="1">
    <source>
        <dbReference type="PROSITE" id="PS50925"/>
    </source>
</evidence>
<dbReference type="InterPro" id="IPR036046">
    <property type="entry name" value="Acylphosphatase-like_dom_sf"/>
</dbReference>
<dbReference type="InterPro" id="IPR007024">
    <property type="entry name" value="BLUF_domain"/>
</dbReference>
<dbReference type="AlphaFoldDB" id="A0A2T5IUE9"/>
<dbReference type="GO" id="GO:0071949">
    <property type="term" value="F:FAD binding"/>
    <property type="evidence" value="ECO:0007669"/>
    <property type="project" value="InterPro"/>
</dbReference>
<gene>
    <name evidence="2" type="ORF">C8N29_11820</name>
</gene>
<dbReference type="SUPFAM" id="SSF54975">
    <property type="entry name" value="Acylphosphatase/BLUF domain-like"/>
    <property type="match status" value="1"/>
</dbReference>
<sequence>MPLIRLVYASQFASPISEQDAQDIIEISTVNNRKHDITGVLCDSNFYYLQCLEGGRDEVNHLYQKIAMDKRHVRPVILMYQEILHREFDDWYMGRIPAINISGAMVLKYSREREFNPYTMTPESAYQFLFELSRLNAVL</sequence>
<keyword evidence="3" id="KW-1185">Reference proteome</keyword>
<comment type="caution">
    <text evidence="2">The sequence shown here is derived from an EMBL/GenBank/DDBJ whole genome shotgun (WGS) entry which is preliminary data.</text>
</comment>
<reference evidence="2 3" key="1">
    <citation type="submission" date="2018-04" db="EMBL/GenBank/DDBJ databases">
        <title>Genomic Encyclopedia of Archaeal and Bacterial Type Strains, Phase II (KMG-II): from individual species to whole genera.</title>
        <authorList>
            <person name="Goeker M."/>
        </authorList>
    </citation>
    <scope>NUCLEOTIDE SEQUENCE [LARGE SCALE GENOMIC DNA]</scope>
    <source>
        <strain evidence="2 3">DSM 5822</strain>
    </source>
</reference>
<dbReference type="SMART" id="SM01034">
    <property type="entry name" value="BLUF"/>
    <property type="match status" value="1"/>
</dbReference>
<accession>A0A2T5IUE9</accession>
<dbReference type="Gene3D" id="3.30.70.100">
    <property type="match status" value="1"/>
</dbReference>
<dbReference type="EMBL" id="QAON01000018">
    <property type="protein sequence ID" value="PTQ87525.1"/>
    <property type="molecule type" value="Genomic_DNA"/>
</dbReference>
<evidence type="ECO:0000313" key="2">
    <source>
        <dbReference type="EMBL" id="PTQ87525.1"/>
    </source>
</evidence>
<dbReference type="Pfam" id="PF04940">
    <property type="entry name" value="BLUF"/>
    <property type="match status" value="1"/>
</dbReference>
<evidence type="ECO:0000313" key="3">
    <source>
        <dbReference type="Proteomes" id="UP000244223"/>
    </source>
</evidence>
<dbReference type="OrthoDB" id="557705at2"/>
<organism evidence="2 3">
    <name type="scientific">Agitococcus lubricus</name>
    <dbReference type="NCBI Taxonomy" id="1077255"/>
    <lineage>
        <taxon>Bacteria</taxon>
        <taxon>Pseudomonadati</taxon>
        <taxon>Pseudomonadota</taxon>
        <taxon>Gammaproteobacteria</taxon>
        <taxon>Moraxellales</taxon>
        <taxon>Moraxellaceae</taxon>
        <taxon>Agitococcus</taxon>
    </lineage>
</organism>
<dbReference type="Proteomes" id="UP000244223">
    <property type="component" value="Unassembled WGS sequence"/>
</dbReference>
<protein>
    <submittedName>
        <fullName evidence="2">FAD-dependent sensor of blue light</fullName>
    </submittedName>
</protein>
<name>A0A2T5IUE9_9GAMM</name>
<dbReference type="PROSITE" id="PS50925">
    <property type="entry name" value="BLUF"/>
    <property type="match status" value="1"/>
</dbReference>
<proteinExistence type="predicted"/>
<feature type="domain" description="BLUF" evidence="1">
    <location>
        <begin position="3"/>
        <end position="94"/>
    </location>
</feature>
<dbReference type="GO" id="GO:0009882">
    <property type="term" value="F:blue light photoreceptor activity"/>
    <property type="evidence" value="ECO:0007669"/>
    <property type="project" value="InterPro"/>
</dbReference>
<dbReference type="RefSeq" id="WP_107866743.1">
    <property type="nucleotide sequence ID" value="NZ_QAON01000018.1"/>
</dbReference>